<sequence length="91" mass="10146">MLSLPLACSILFFPMCACIAGASPKLFLFVSHYVRSIPSVHINTRSSLIFYLFSAFNIPQVFHTSLTSTVRGCTVYRKGCDQSHSRWSNPA</sequence>
<name>A0A6B0U1Z3_IXORI</name>
<keyword evidence="1" id="KW-0732">Signal</keyword>
<accession>A0A6B0U1Z3</accession>
<feature type="chain" id="PRO_5025375460" evidence="1">
    <location>
        <begin position="23"/>
        <end position="91"/>
    </location>
</feature>
<dbReference type="EMBL" id="GIFC01004389">
    <property type="protein sequence ID" value="MXU86472.1"/>
    <property type="molecule type" value="Transcribed_RNA"/>
</dbReference>
<proteinExistence type="predicted"/>
<dbReference type="AlphaFoldDB" id="A0A6B0U1Z3"/>
<protein>
    <submittedName>
        <fullName evidence="2">Putative secreted protein</fullName>
    </submittedName>
</protein>
<evidence type="ECO:0000313" key="2">
    <source>
        <dbReference type="EMBL" id="MXU86472.1"/>
    </source>
</evidence>
<organism evidence="2">
    <name type="scientific">Ixodes ricinus</name>
    <name type="common">Common tick</name>
    <name type="synonym">Acarus ricinus</name>
    <dbReference type="NCBI Taxonomy" id="34613"/>
    <lineage>
        <taxon>Eukaryota</taxon>
        <taxon>Metazoa</taxon>
        <taxon>Ecdysozoa</taxon>
        <taxon>Arthropoda</taxon>
        <taxon>Chelicerata</taxon>
        <taxon>Arachnida</taxon>
        <taxon>Acari</taxon>
        <taxon>Parasitiformes</taxon>
        <taxon>Ixodida</taxon>
        <taxon>Ixodoidea</taxon>
        <taxon>Ixodidae</taxon>
        <taxon>Ixodinae</taxon>
        <taxon>Ixodes</taxon>
    </lineage>
</organism>
<reference evidence="2" key="1">
    <citation type="submission" date="2019-12" db="EMBL/GenBank/DDBJ databases">
        <title>An insight into the sialome of adult female Ixodes ricinus ticks feeding for 6 days.</title>
        <authorList>
            <person name="Perner J."/>
            <person name="Ribeiro J.M.C."/>
        </authorList>
    </citation>
    <scope>NUCLEOTIDE SEQUENCE</scope>
    <source>
        <strain evidence="2">Semi-engorged</strain>
        <tissue evidence="2">Salivary glands</tissue>
    </source>
</reference>
<feature type="signal peptide" evidence="1">
    <location>
        <begin position="1"/>
        <end position="22"/>
    </location>
</feature>
<evidence type="ECO:0000256" key="1">
    <source>
        <dbReference type="SAM" id="SignalP"/>
    </source>
</evidence>